<dbReference type="Proteomes" id="UP000015103">
    <property type="component" value="Unassembled WGS sequence"/>
</dbReference>
<dbReference type="AlphaFoldDB" id="T1I4J9"/>
<comment type="similarity">
    <text evidence="1">Belongs to the Cyclase 1 superfamily.</text>
</comment>
<dbReference type="Pfam" id="PF04199">
    <property type="entry name" value="Cyclase"/>
    <property type="match status" value="1"/>
</dbReference>
<sequence length="256" mass="28205">MEIFDLPTKIMLGVKEVVIVVAISVCLTESFTFVDLSHGLVNFGVPTVGDVTGFRYTKMAQENSQGTLFRYNDYLTGEHCGSHMDAPLHLIDSGRTIDEIPIERFFTTGILVNATAETGNNPNYTLPVEKLQKWEAENGPLLNPCVVLVDFGWHRFYEDSQLFVGLKPEAPQNPGLSKEVADYLAQTKKVYGVGVDTVAVDIGSELIIHKTLLGNDIYILETLDLSTPLPPIFHLVALPLKLVNGTGAQARVIAWF</sequence>
<proteinExistence type="inferred from homology"/>
<dbReference type="GO" id="GO:0004061">
    <property type="term" value="F:arylformamidase activity"/>
    <property type="evidence" value="ECO:0007669"/>
    <property type="project" value="InterPro"/>
</dbReference>
<dbReference type="InParanoid" id="T1I4J9"/>
<dbReference type="HOGENOM" id="CLU_030671_2_0_1"/>
<dbReference type="EMBL" id="ACPB03008626">
    <property type="status" value="NOT_ANNOTATED_CDS"/>
    <property type="molecule type" value="Genomic_DNA"/>
</dbReference>
<keyword evidence="3" id="KW-1185">Reference proteome</keyword>
<dbReference type="Gene3D" id="3.50.30.50">
    <property type="entry name" value="Putative cyclase"/>
    <property type="match status" value="1"/>
</dbReference>
<protein>
    <recommendedName>
        <fullName evidence="4">Cyclase</fullName>
    </recommendedName>
</protein>
<dbReference type="InterPro" id="IPR007325">
    <property type="entry name" value="KFase/CYL"/>
</dbReference>
<dbReference type="PANTHER" id="PTHR31118:SF12">
    <property type="entry name" value="CYCLASE-LIKE PROTEIN 2"/>
    <property type="match status" value="1"/>
</dbReference>
<dbReference type="VEuPathDB" id="VectorBase:RPRC011218"/>
<organism evidence="2 3">
    <name type="scientific">Rhodnius prolixus</name>
    <name type="common">Triatomid bug</name>
    <dbReference type="NCBI Taxonomy" id="13249"/>
    <lineage>
        <taxon>Eukaryota</taxon>
        <taxon>Metazoa</taxon>
        <taxon>Ecdysozoa</taxon>
        <taxon>Arthropoda</taxon>
        <taxon>Hexapoda</taxon>
        <taxon>Insecta</taxon>
        <taxon>Pterygota</taxon>
        <taxon>Neoptera</taxon>
        <taxon>Paraneoptera</taxon>
        <taxon>Hemiptera</taxon>
        <taxon>Heteroptera</taxon>
        <taxon>Panheteroptera</taxon>
        <taxon>Cimicomorpha</taxon>
        <taxon>Reduviidae</taxon>
        <taxon>Triatominae</taxon>
        <taxon>Rhodnius</taxon>
    </lineage>
</organism>
<evidence type="ECO:0000256" key="1">
    <source>
        <dbReference type="ARBA" id="ARBA00007865"/>
    </source>
</evidence>
<evidence type="ECO:0000313" key="2">
    <source>
        <dbReference type="EnsemblMetazoa" id="RPRC011218-PA"/>
    </source>
</evidence>
<dbReference type="EnsemblMetazoa" id="RPRC011218-RA">
    <property type="protein sequence ID" value="RPRC011218-PA"/>
    <property type="gene ID" value="RPRC011218"/>
</dbReference>
<dbReference type="SUPFAM" id="SSF102198">
    <property type="entry name" value="Putative cyclase"/>
    <property type="match status" value="1"/>
</dbReference>
<dbReference type="eggNOG" id="ENOG502SA92">
    <property type="taxonomic scope" value="Eukaryota"/>
</dbReference>
<evidence type="ECO:0000313" key="3">
    <source>
        <dbReference type="Proteomes" id="UP000015103"/>
    </source>
</evidence>
<dbReference type="GO" id="GO:0019441">
    <property type="term" value="P:L-tryptophan catabolic process to kynurenine"/>
    <property type="evidence" value="ECO:0007669"/>
    <property type="project" value="InterPro"/>
</dbReference>
<dbReference type="PANTHER" id="PTHR31118">
    <property type="entry name" value="CYCLASE-LIKE PROTEIN 2"/>
    <property type="match status" value="1"/>
</dbReference>
<dbReference type="OMA" id="IYWDDNG"/>
<dbReference type="InterPro" id="IPR037175">
    <property type="entry name" value="KFase_sf"/>
</dbReference>
<dbReference type="STRING" id="13249.T1I4J9"/>
<evidence type="ECO:0008006" key="4">
    <source>
        <dbReference type="Google" id="ProtNLM"/>
    </source>
</evidence>
<name>T1I4J9_RHOPR</name>
<accession>T1I4J9</accession>
<reference evidence="2" key="1">
    <citation type="submission" date="2015-05" db="UniProtKB">
        <authorList>
            <consortium name="EnsemblMetazoa"/>
        </authorList>
    </citation>
    <scope>IDENTIFICATION</scope>
</reference>